<protein>
    <submittedName>
        <fullName evidence="3">Cold shock CspA family protein</fullName>
    </submittedName>
</protein>
<dbReference type="InterPro" id="IPR012340">
    <property type="entry name" value="NA-bd_OB-fold"/>
</dbReference>
<feature type="domain" description="CSD" evidence="2">
    <location>
        <begin position="33"/>
        <end position="101"/>
    </location>
</feature>
<comment type="caution">
    <text evidence="3">The sequence shown here is derived from an EMBL/GenBank/DDBJ whole genome shotgun (WGS) entry which is preliminary data.</text>
</comment>
<accession>A0ABS4TS09</accession>
<evidence type="ECO:0000313" key="4">
    <source>
        <dbReference type="Proteomes" id="UP001519332"/>
    </source>
</evidence>
<dbReference type="Pfam" id="PF00313">
    <property type="entry name" value="CSD"/>
    <property type="match status" value="1"/>
</dbReference>
<gene>
    <name evidence="3" type="ORF">JOF56_007120</name>
</gene>
<dbReference type="EMBL" id="JAGINW010000001">
    <property type="protein sequence ID" value="MBP2326735.1"/>
    <property type="molecule type" value="Genomic_DNA"/>
</dbReference>
<keyword evidence="4" id="KW-1185">Reference proteome</keyword>
<reference evidence="3 4" key="1">
    <citation type="submission" date="2021-03" db="EMBL/GenBank/DDBJ databases">
        <title>Sequencing the genomes of 1000 actinobacteria strains.</title>
        <authorList>
            <person name="Klenk H.-P."/>
        </authorList>
    </citation>
    <scope>NUCLEOTIDE SEQUENCE [LARGE SCALE GENOMIC DNA]</scope>
    <source>
        <strain evidence="3 4">DSM 46670</strain>
    </source>
</reference>
<dbReference type="RefSeq" id="WP_209643769.1">
    <property type="nucleotide sequence ID" value="NZ_JAGINW010000001.1"/>
</dbReference>
<feature type="region of interest" description="Disordered" evidence="1">
    <location>
        <begin position="1"/>
        <end position="33"/>
    </location>
</feature>
<evidence type="ECO:0000259" key="2">
    <source>
        <dbReference type="PROSITE" id="PS51857"/>
    </source>
</evidence>
<dbReference type="InterPro" id="IPR002059">
    <property type="entry name" value="CSP_DNA-bd"/>
</dbReference>
<dbReference type="Gene3D" id="2.40.50.140">
    <property type="entry name" value="Nucleic acid-binding proteins"/>
    <property type="match status" value="1"/>
</dbReference>
<evidence type="ECO:0000256" key="1">
    <source>
        <dbReference type="SAM" id="MobiDB-lite"/>
    </source>
</evidence>
<organism evidence="3 4">
    <name type="scientific">Kibdelosporangium banguiense</name>
    <dbReference type="NCBI Taxonomy" id="1365924"/>
    <lineage>
        <taxon>Bacteria</taxon>
        <taxon>Bacillati</taxon>
        <taxon>Actinomycetota</taxon>
        <taxon>Actinomycetes</taxon>
        <taxon>Pseudonocardiales</taxon>
        <taxon>Pseudonocardiaceae</taxon>
        <taxon>Kibdelosporangium</taxon>
    </lineage>
</organism>
<feature type="compositionally biased region" description="Basic and acidic residues" evidence="1">
    <location>
        <begin position="18"/>
        <end position="33"/>
    </location>
</feature>
<dbReference type="PROSITE" id="PS51857">
    <property type="entry name" value="CSD_2"/>
    <property type="match status" value="1"/>
</dbReference>
<dbReference type="SUPFAM" id="SSF50249">
    <property type="entry name" value="Nucleic acid-binding proteins"/>
    <property type="match status" value="1"/>
</dbReference>
<name>A0ABS4TS09_9PSEU</name>
<evidence type="ECO:0000313" key="3">
    <source>
        <dbReference type="EMBL" id="MBP2326735.1"/>
    </source>
</evidence>
<sequence>MPEPIDVSSIADVQAAAESDRVPDKADARAEARKQGTVVRLDRAMGYGYIRPDDGGVDVYFAISDSTGELTIGQRVEFDYKPGTGNSDFGADAPGFLGRIW</sequence>
<dbReference type="Proteomes" id="UP001519332">
    <property type="component" value="Unassembled WGS sequence"/>
</dbReference>
<proteinExistence type="predicted"/>